<keyword evidence="1" id="KW-1133">Transmembrane helix</keyword>
<name>A0A644UE74_9ZZZZ</name>
<proteinExistence type="predicted"/>
<keyword evidence="1" id="KW-0472">Membrane</keyword>
<dbReference type="AlphaFoldDB" id="A0A644UE74"/>
<gene>
    <name evidence="2" type="ORF">SDC9_23010</name>
</gene>
<sequence length="51" mass="5370">MNSIIENLKYASTSVQALGVSLGGLIGVFATLGLFFVLIWLANKVSAAKKD</sequence>
<feature type="transmembrane region" description="Helical" evidence="1">
    <location>
        <begin position="20"/>
        <end position="42"/>
    </location>
</feature>
<evidence type="ECO:0000256" key="1">
    <source>
        <dbReference type="SAM" id="Phobius"/>
    </source>
</evidence>
<protein>
    <submittedName>
        <fullName evidence="2">Uncharacterized protein</fullName>
    </submittedName>
</protein>
<keyword evidence="1" id="KW-0812">Transmembrane</keyword>
<reference evidence="2" key="1">
    <citation type="submission" date="2019-08" db="EMBL/GenBank/DDBJ databases">
        <authorList>
            <person name="Kucharzyk K."/>
            <person name="Murdoch R.W."/>
            <person name="Higgins S."/>
            <person name="Loffler F."/>
        </authorList>
    </citation>
    <scope>NUCLEOTIDE SEQUENCE</scope>
</reference>
<evidence type="ECO:0000313" key="2">
    <source>
        <dbReference type="EMBL" id="MPL77159.1"/>
    </source>
</evidence>
<organism evidence="2">
    <name type="scientific">bioreactor metagenome</name>
    <dbReference type="NCBI Taxonomy" id="1076179"/>
    <lineage>
        <taxon>unclassified sequences</taxon>
        <taxon>metagenomes</taxon>
        <taxon>ecological metagenomes</taxon>
    </lineage>
</organism>
<comment type="caution">
    <text evidence="2">The sequence shown here is derived from an EMBL/GenBank/DDBJ whole genome shotgun (WGS) entry which is preliminary data.</text>
</comment>
<accession>A0A644UE74</accession>
<dbReference type="EMBL" id="VSSQ01000104">
    <property type="protein sequence ID" value="MPL77159.1"/>
    <property type="molecule type" value="Genomic_DNA"/>
</dbReference>